<comment type="caution">
    <text evidence="1">The sequence shown here is derived from an EMBL/GenBank/DDBJ whole genome shotgun (WGS) entry which is preliminary data.</text>
</comment>
<dbReference type="EMBL" id="CM051397">
    <property type="protein sequence ID" value="KAJ4721188.1"/>
    <property type="molecule type" value="Genomic_DNA"/>
</dbReference>
<dbReference type="Proteomes" id="UP001164539">
    <property type="component" value="Chromosome 4"/>
</dbReference>
<accession>A0ACC1YCJ2</accession>
<evidence type="ECO:0000313" key="1">
    <source>
        <dbReference type="EMBL" id="KAJ4721188.1"/>
    </source>
</evidence>
<keyword evidence="2" id="KW-1185">Reference proteome</keyword>
<proteinExistence type="predicted"/>
<evidence type="ECO:0000313" key="2">
    <source>
        <dbReference type="Proteomes" id="UP001164539"/>
    </source>
</evidence>
<sequence length="419" mass="48532">MYNCEDQLSLTRKVLKYWAVHFASLIMAYVPPHKRHLKDPQVPAPTPELLLPRFNRNLNLGSHKHNAYRSREILYADNAIFRWFAVDLDEDGHFPSSLHLEPISMEYIEKRRGEKPLVLVNNNPAKDNDEVGKRISRSPWEFVAENVWPDILSACKMVSNVMEEKPTLVARFGKIRFHGSKLLSLESARKSQVAETMLRQLQRIFHTNVPETLVEKITIGAVPKIGSDFEEEKHIYRIKLSDSSRPQTTVSCKCRVREDKELELYKVELNSVRHMVVDISCLDKNLDLRLALHTREILTAMTDDEMDIIRNLINSAILDPEVKGGLRWPLGKADSGDRFTVIGVWHTKFRSCKTPSLRLKVRHADWFHVLTETVETTVDITLKLKRVVSEIQEEKIDTDSAYDVFKDNLRLIWDHFLSC</sequence>
<keyword evidence="1" id="KW-0436">Ligase</keyword>
<name>A0ACC1YCJ2_MELAZ</name>
<organism evidence="1 2">
    <name type="scientific">Melia azedarach</name>
    <name type="common">Chinaberry tree</name>
    <dbReference type="NCBI Taxonomy" id="155640"/>
    <lineage>
        <taxon>Eukaryota</taxon>
        <taxon>Viridiplantae</taxon>
        <taxon>Streptophyta</taxon>
        <taxon>Embryophyta</taxon>
        <taxon>Tracheophyta</taxon>
        <taxon>Spermatophyta</taxon>
        <taxon>Magnoliopsida</taxon>
        <taxon>eudicotyledons</taxon>
        <taxon>Gunneridae</taxon>
        <taxon>Pentapetalae</taxon>
        <taxon>rosids</taxon>
        <taxon>malvids</taxon>
        <taxon>Sapindales</taxon>
        <taxon>Meliaceae</taxon>
        <taxon>Melia</taxon>
    </lineage>
</organism>
<protein>
    <submittedName>
        <fullName evidence="1">DNA ligase</fullName>
    </submittedName>
</protein>
<reference evidence="1 2" key="1">
    <citation type="journal article" date="2023" name="Science">
        <title>Complex scaffold remodeling in plant triterpene biosynthesis.</title>
        <authorList>
            <person name="De La Pena R."/>
            <person name="Hodgson H."/>
            <person name="Liu J.C."/>
            <person name="Stephenson M.J."/>
            <person name="Martin A.C."/>
            <person name="Owen C."/>
            <person name="Harkess A."/>
            <person name="Leebens-Mack J."/>
            <person name="Jimenez L.E."/>
            <person name="Osbourn A."/>
            <person name="Sattely E.S."/>
        </authorList>
    </citation>
    <scope>NUCLEOTIDE SEQUENCE [LARGE SCALE GENOMIC DNA]</scope>
    <source>
        <strain evidence="2">cv. JPN11</strain>
        <tissue evidence="1">Leaf</tissue>
    </source>
</reference>
<gene>
    <name evidence="1" type="ORF">OWV82_008908</name>
</gene>